<dbReference type="Proteomes" id="UP000198850">
    <property type="component" value="Unassembled WGS sequence"/>
</dbReference>
<evidence type="ECO:0000313" key="2">
    <source>
        <dbReference type="Proteomes" id="UP000198850"/>
    </source>
</evidence>
<organism evidence="1 2">
    <name type="scientific">Pedobacter hartonius</name>
    <dbReference type="NCBI Taxonomy" id="425514"/>
    <lineage>
        <taxon>Bacteria</taxon>
        <taxon>Pseudomonadati</taxon>
        <taxon>Bacteroidota</taxon>
        <taxon>Sphingobacteriia</taxon>
        <taxon>Sphingobacteriales</taxon>
        <taxon>Sphingobacteriaceae</taxon>
        <taxon>Pedobacter</taxon>
    </lineage>
</organism>
<dbReference type="AlphaFoldDB" id="A0A1H4HD82"/>
<name>A0A1H4HD82_9SPHI</name>
<accession>A0A1H4HD82</accession>
<dbReference type="EMBL" id="FNRA01000015">
    <property type="protein sequence ID" value="SEB19561.1"/>
    <property type="molecule type" value="Genomic_DNA"/>
</dbReference>
<reference evidence="1 2" key="1">
    <citation type="submission" date="2016-10" db="EMBL/GenBank/DDBJ databases">
        <authorList>
            <person name="de Groot N.N."/>
        </authorList>
    </citation>
    <scope>NUCLEOTIDE SEQUENCE [LARGE SCALE GENOMIC DNA]</scope>
    <source>
        <strain evidence="1 2">DSM 19033</strain>
    </source>
</reference>
<protein>
    <submittedName>
        <fullName evidence="1">Uncharacterized protein</fullName>
    </submittedName>
</protein>
<keyword evidence="2" id="KW-1185">Reference proteome</keyword>
<gene>
    <name evidence="1" type="ORF">SAMN05443550_11599</name>
</gene>
<proteinExistence type="predicted"/>
<sequence length="41" mass="4758">MALEPQIPIFLQPVVKHEYLIFIQIQSPKFQSIITKSTKDS</sequence>
<evidence type="ECO:0000313" key="1">
    <source>
        <dbReference type="EMBL" id="SEB19561.1"/>
    </source>
</evidence>
<dbReference type="STRING" id="425514.SAMN05443550_11599"/>